<comment type="caution">
    <text evidence="1">The sequence shown here is derived from an EMBL/GenBank/DDBJ whole genome shotgun (WGS) entry which is preliminary data.</text>
</comment>
<evidence type="ECO:0000313" key="2">
    <source>
        <dbReference type="Proteomes" id="UP000644699"/>
    </source>
</evidence>
<accession>A0A916ZNF5</accession>
<dbReference type="Proteomes" id="UP000644699">
    <property type="component" value="Unassembled WGS sequence"/>
</dbReference>
<name>A0A916ZNF5_9HYPH</name>
<proteinExistence type="predicted"/>
<dbReference type="EMBL" id="BMIQ01000003">
    <property type="protein sequence ID" value="GGE06249.1"/>
    <property type="molecule type" value="Genomic_DNA"/>
</dbReference>
<sequence length="75" mass="8536">MDRNVIDEAARLRAKVMNEGAKAAREGGRRSENPYPADTEDWLVWRDGYEQQSAWMELGRGEYRASGDADVAPRH</sequence>
<evidence type="ECO:0000313" key="1">
    <source>
        <dbReference type="EMBL" id="GGE06249.1"/>
    </source>
</evidence>
<keyword evidence="2" id="KW-1185">Reference proteome</keyword>
<gene>
    <name evidence="1" type="ORF">GCM10011390_26700</name>
</gene>
<reference evidence="1" key="2">
    <citation type="submission" date="2020-09" db="EMBL/GenBank/DDBJ databases">
        <authorList>
            <person name="Sun Q."/>
            <person name="Zhou Y."/>
        </authorList>
    </citation>
    <scope>NUCLEOTIDE SEQUENCE</scope>
    <source>
        <strain evidence="1">CGMCC 1.15367</strain>
    </source>
</reference>
<dbReference type="AlphaFoldDB" id="A0A916ZNF5"/>
<organism evidence="1 2">
    <name type="scientific">Aureimonas endophytica</name>
    <dbReference type="NCBI Taxonomy" id="2027858"/>
    <lineage>
        <taxon>Bacteria</taxon>
        <taxon>Pseudomonadati</taxon>
        <taxon>Pseudomonadota</taxon>
        <taxon>Alphaproteobacteria</taxon>
        <taxon>Hyphomicrobiales</taxon>
        <taxon>Aurantimonadaceae</taxon>
        <taxon>Aureimonas</taxon>
    </lineage>
</organism>
<protein>
    <submittedName>
        <fullName evidence="1">Uncharacterized protein</fullName>
    </submittedName>
</protein>
<reference evidence="1" key="1">
    <citation type="journal article" date="2014" name="Int. J. Syst. Evol. Microbiol.">
        <title>Complete genome sequence of Corynebacterium casei LMG S-19264T (=DSM 44701T), isolated from a smear-ripened cheese.</title>
        <authorList>
            <consortium name="US DOE Joint Genome Institute (JGI-PGF)"/>
            <person name="Walter F."/>
            <person name="Albersmeier A."/>
            <person name="Kalinowski J."/>
            <person name="Ruckert C."/>
        </authorList>
    </citation>
    <scope>NUCLEOTIDE SEQUENCE</scope>
    <source>
        <strain evidence="1">CGMCC 1.15367</strain>
    </source>
</reference>